<dbReference type="AlphaFoldDB" id="A0AAD9JAJ9"/>
<protein>
    <submittedName>
        <fullName evidence="2">Uncharacterized protein</fullName>
    </submittedName>
</protein>
<evidence type="ECO:0000313" key="3">
    <source>
        <dbReference type="Proteomes" id="UP001208570"/>
    </source>
</evidence>
<sequence length="405" mass="45413">MGRATSKGNEEKSKMKQPSDMLRRDLNTRGIDLWSNVLPLDHGGTPPFCWKTTAELESLQQQLTSLYKQECIKGGWFDTLRVELAPENINVTVICPGPVMSDLTNNAFSDAKDRSLKFYDDEIPCKQANLLDTDLLVLDVIDDFELSVTVVNAENLVSAIRLLIWLLISLNTEKLRSASADVTGRVLANTSKFLMFVKKLELQILMIWSKYQGQRRQSVLQAKLASTDTDVPFSSHDLEAVESWIQGRLPVHWKTAVVIPIPKPAPVLLLAAPSAIKDLEQARTHQDGKNAWPVMFRKRTLTYKGRLPDNTPITLAELHAIQAALALKLSRHNSKDIIIHSNAMAALTILENRIYKTYPEIHQKFSNQPNSFIDKEPNRPSIGSQAMSTLTETNTLTDRPISPPV</sequence>
<comment type="caution">
    <text evidence="2">The sequence shown here is derived from an EMBL/GenBank/DDBJ whole genome shotgun (WGS) entry which is preliminary data.</text>
</comment>
<evidence type="ECO:0000256" key="1">
    <source>
        <dbReference type="SAM" id="MobiDB-lite"/>
    </source>
</evidence>
<reference evidence="2" key="1">
    <citation type="journal article" date="2023" name="Mol. Biol. Evol.">
        <title>Third-Generation Sequencing Reveals the Adaptive Role of the Epigenome in Three Deep-Sea Polychaetes.</title>
        <authorList>
            <person name="Perez M."/>
            <person name="Aroh O."/>
            <person name="Sun Y."/>
            <person name="Lan Y."/>
            <person name="Juniper S.K."/>
            <person name="Young C.R."/>
            <person name="Angers B."/>
            <person name="Qian P.Y."/>
        </authorList>
    </citation>
    <scope>NUCLEOTIDE SEQUENCE</scope>
    <source>
        <strain evidence="2">P08H-3</strain>
    </source>
</reference>
<feature type="region of interest" description="Disordered" evidence="1">
    <location>
        <begin position="1"/>
        <end position="22"/>
    </location>
</feature>
<dbReference type="EMBL" id="JAODUP010000463">
    <property type="protein sequence ID" value="KAK2149188.1"/>
    <property type="molecule type" value="Genomic_DNA"/>
</dbReference>
<feature type="compositionally biased region" description="Polar residues" evidence="1">
    <location>
        <begin position="381"/>
        <end position="397"/>
    </location>
</feature>
<gene>
    <name evidence="2" type="ORF">LSH36_463g04007</name>
</gene>
<accession>A0AAD9JAJ9</accession>
<dbReference type="Proteomes" id="UP001208570">
    <property type="component" value="Unassembled WGS sequence"/>
</dbReference>
<organism evidence="2 3">
    <name type="scientific">Paralvinella palmiformis</name>
    <dbReference type="NCBI Taxonomy" id="53620"/>
    <lineage>
        <taxon>Eukaryota</taxon>
        <taxon>Metazoa</taxon>
        <taxon>Spiralia</taxon>
        <taxon>Lophotrochozoa</taxon>
        <taxon>Annelida</taxon>
        <taxon>Polychaeta</taxon>
        <taxon>Sedentaria</taxon>
        <taxon>Canalipalpata</taxon>
        <taxon>Terebellida</taxon>
        <taxon>Terebelliformia</taxon>
        <taxon>Alvinellidae</taxon>
        <taxon>Paralvinella</taxon>
    </lineage>
</organism>
<evidence type="ECO:0000313" key="2">
    <source>
        <dbReference type="EMBL" id="KAK2149188.1"/>
    </source>
</evidence>
<keyword evidence="3" id="KW-1185">Reference proteome</keyword>
<dbReference type="InterPro" id="IPR036291">
    <property type="entry name" value="NAD(P)-bd_dom_sf"/>
</dbReference>
<dbReference type="Gene3D" id="3.40.50.720">
    <property type="entry name" value="NAD(P)-binding Rossmann-like Domain"/>
    <property type="match status" value="1"/>
</dbReference>
<name>A0AAD9JAJ9_9ANNE</name>
<dbReference type="SUPFAM" id="SSF51735">
    <property type="entry name" value="NAD(P)-binding Rossmann-fold domains"/>
    <property type="match status" value="1"/>
</dbReference>
<proteinExistence type="predicted"/>
<feature type="region of interest" description="Disordered" evidence="1">
    <location>
        <begin position="367"/>
        <end position="405"/>
    </location>
</feature>